<dbReference type="KEGG" id="rgu:A4W93_24140"/>
<protein>
    <recommendedName>
        <fullName evidence="2">DUF2726 domain-containing protein</fullName>
    </recommendedName>
</protein>
<dbReference type="InterPro" id="IPR024402">
    <property type="entry name" value="DUF2726"/>
</dbReference>
<accession>A0A1W6LET6</accession>
<reference evidence="3 4" key="1">
    <citation type="submission" date="2016-04" db="EMBL/GenBank/DDBJ databases">
        <title>Complete genome sequence of natural rubber-degrading, novel Gram-negative bacterium, Rhizobacter gummiphilus strain NS21.</title>
        <authorList>
            <person name="Tabata M."/>
            <person name="Kasai D."/>
            <person name="Fukuda M."/>
        </authorList>
    </citation>
    <scope>NUCLEOTIDE SEQUENCE [LARGE SCALE GENOMIC DNA]</scope>
    <source>
        <strain evidence="3 4">NS21</strain>
    </source>
</reference>
<evidence type="ECO:0000313" key="4">
    <source>
        <dbReference type="Proteomes" id="UP000193427"/>
    </source>
</evidence>
<gene>
    <name evidence="3" type="ORF">A4W93_24140</name>
</gene>
<feature type="compositionally biased region" description="Low complexity" evidence="1">
    <location>
        <begin position="231"/>
        <end position="245"/>
    </location>
</feature>
<dbReference type="EMBL" id="CP015118">
    <property type="protein sequence ID" value="ARN22750.1"/>
    <property type="molecule type" value="Genomic_DNA"/>
</dbReference>
<feature type="domain" description="DUF2726" evidence="2">
    <location>
        <begin position="56"/>
        <end position="156"/>
    </location>
</feature>
<organism evidence="3 4">
    <name type="scientific">Piscinibacter gummiphilus</name>
    <dbReference type="NCBI Taxonomy" id="946333"/>
    <lineage>
        <taxon>Bacteria</taxon>
        <taxon>Pseudomonadati</taxon>
        <taxon>Pseudomonadota</taxon>
        <taxon>Betaproteobacteria</taxon>
        <taxon>Burkholderiales</taxon>
        <taxon>Sphaerotilaceae</taxon>
        <taxon>Piscinibacter</taxon>
    </lineage>
</organism>
<name>A0A1W6LET6_9BURK</name>
<dbReference type="AlphaFoldDB" id="A0A1W6LET6"/>
<dbReference type="RefSeq" id="WP_085753056.1">
    <property type="nucleotide sequence ID" value="NZ_BSPR01000015.1"/>
</dbReference>
<evidence type="ECO:0000259" key="2">
    <source>
        <dbReference type="Pfam" id="PF10881"/>
    </source>
</evidence>
<keyword evidence="4" id="KW-1185">Reference proteome</keyword>
<dbReference type="Pfam" id="PF10881">
    <property type="entry name" value="DUF2726"/>
    <property type="match status" value="1"/>
</dbReference>
<feature type="region of interest" description="Disordered" evidence="1">
    <location>
        <begin position="206"/>
        <end position="245"/>
    </location>
</feature>
<sequence length="245" mass="26475">MELLIIAGLVLLVALLVLVQRARRPAAPAQRKPKGQKARGMDALDTVAGWPPQATRVLTPAERKAWFVLRTALPDHMILAQVPLSRFMKVPTRNSYSEWLRRVGLKSVDIVVCDAASQVIAVVDVRAEDGKESSRARQRHARVDRVIAAANIPMHVWYEDSIPTPAAARDLILAPAKGAAEDASAAPVPPRLNDPIEADAMLDAEMEQRDPPPSTWFDNLDSAAVPLGNVPAPRAGAGAPQPRKG</sequence>
<feature type="region of interest" description="Disordered" evidence="1">
    <location>
        <begin position="180"/>
        <end position="199"/>
    </location>
</feature>
<dbReference type="OrthoDB" id="8909853at2"/>
<dbReference type="STRING" id="946333.A4W93_24140"/>
<dbReference type="Proteomes" id="UP000193427">
    <property type="component" value="Chromosome"/>
</dbReference>
<proteinExistence type="predicted"/>
<evidence type="ECO:0000313" key="3">
    <source>
        <dbReference type="EMBL" id="ARN22750.1"/>
    </source>
</evidence>
<evidence type="ECO:0000256" key="1">
    <source>
        <dbReference type="SAM" id="MobiDB-lite"/>
    </source>
</evidence>